<dbReference type="AlphaFoldDB" id="A0A7R9DG87"/>
<protein>
    <submittedName>
        <fullName evidence="1">Uncharacterized protein</fullName>
    </submittedName>
</protein>
<evidence type="ECO:0000313" key="1">
    <source>
        <dbReference type="EMBL" id="CAD7414176.1"/>
    </source>
</evidence>
<organism evidence="1">
    <name type="scientific">Timema poppense</name>
    <name type="common">Walking stick</name>
    <dbReference type="NCBI Taxonomy" id="170557"/>
    <lineage>
        <taxon>Eukaryota</taxon>
        <taxon>Metazoa</taxon>
        <taxon>Ecdysozoa</taxon>
        <taxon>Arthropoda</taxon>
        <taxon>Hexapoda</taxon>
        <taxon>Insecta</taxon>
        <taxon>Pterygota</taxon>
        <taxon>Neoptera</taxon>
        <taxon>Polyneoptera</taxon>
        <taxon>Phasmatodea</taxon>
        <taxon>Timematodea</taxon>
        <taxon>Timematoidea</taxon>
        <taxon>Timematidae</taxon>
        <taxon>Timema</taxon>
    </lineage>
</organism>
<accession>A0A7R9DG87</accession>
<proteinExistence type="predicted"/>
<reference evidence="1" key="1">
    <citation type="submission" date="2020-11" db="EMBL/GenBank/DDBJ databases">
        <authorList>
            <person name="Tran Van P."/>
        </authorList>
    </citation>
    <scope>NUCLEOTIDE SEQUENCE</scope>
</reference>
<gene>
    <name evidence="1" type="ORF">TPSB3V08_LOCUS9505</name>
</gene>
<dbReference type="EMBL" id="OD007620">
    <property type="protein sequence ID" value="CAD7414176.1"/>
    <property type="molecule type" value="Genomic_DNA"/>
</dbReference>
<name>A0A7R9DG87_TIMPO</name>
<sequence>MPVVLTCSVTGWYGSSTINPGLTFFRFPTGDKLSLYKQESTFTMIGVYNLGKSVKTGTSQEFEVVRKKLELVRNLILNTDYECNGQTRPAPFDLHLIVI</sequence>